<organism evidence="8 9">
    <name type="scientific">Haloterrigena turkmenica (strain ATCC 51198 / DSM 5511 / JCM 9101 / NCIMB 13204 / VKM B-1734 / 4k)</name>
    <name type="common">Halococcus turkmenicus</name>
    <dbReference type="NCBI Taxonomy" id="543526"/>
    <lineage>
        <taxon>Archaea</taxon>
        <taxon>Methanobacteriati</taxon>
        <taxon>Methanobacteriota</taxon>
        <taxon>Stenosarchaea group</taxon>
        <taxon>Halobacteria</taxon>
        <taxon>Halobacteriales</taxon>
        <taxon>Natrialbaceae</taxon>
        <taxon>Haloterrigena</taxon>
    </lineage>
</organism>
<dbReference type="HOGENOM" id="CLU_118482_5_3_2"/>
<dbReference type="CDD" id="cd18739">
    <property type="entry name" value="PIN_VapC4-5_FitB-like"/>
    <property type="match status" value="1"/>
</dbReference>
<dbReference type="InterPro" id="IPR050556">
    <property type="entry name" value="Type_II_TA_system_RNase"/>
</dbReference>
<dbReference type="Gene3D" id="3.40.50.1010">
    <property type="entry name" value="5'-nuclease"/>
    <property type="match status" value="1"/>
</dbReference>
<keyword evidence="8" id="KW-0614">Plasmid</keyword>
<evidence type="ECO:0000313" key="8">
    <source>
        <dbReference type="EMBL" id="ADB63593.1"/>
    </source>
</evidence>
<comment type="similarity">
    <text evidence="6">Belongs to the PINc/VapC protein family.</text>
</comment>
<protein>
    <submittedName>
        <fullName evidence="8">PilT protein domain protein</fullName>
    </submittedName>
</protein>
<keyword evidence="5" id="KW-0460">Magnesium</keyword>
<dbReference type="GO" id="GO:0016787">
    <property type="term" value="F:hydrolase activity"/>
    <property type="evidence" value="ECO:0007669"/>
    <property type="project" value="UniProtKB-KW"/>
</dbReference>
<evidence type="ECO:0000313" key="9">
    <source>
        <dbReference type="Proteomes" id="UP000001903"/>
    </source>
</evidence>
<name>D2S2J6_HALTV</name>
<dbReference type="RefSeq" id="WP_012945836.1">
    <property type="nucleotide sequence ID" value="NC_013746.1"/>
</dbReference>
<evidence type="ECO:0000256" key="2">
    <source>
        <dbReference type="ARBA" id="ARBA00022722"/>
    </source>
</evidence>
<keyword evidence="4" id="KW-0378">Hydrolase</keyword>
<gene>
    <name evidence="8" type="ordered locus">Htur_4829</name>
</gene>
<dbReference type="AlphaFoldDB" id="D2S2J6"/>
<dbReference type="OrthoDB" id="147588at2157"/>
<keyword evidence="9" id="KW-1185">Reference proteome</keyword>
<comment type="cofactor">
    <cofactor evidence="1">
        <name>Mg(2+)</name>
        <dbReference type="ChEBI" id="CHEBI:18420"/>
    </cofactor>
</comment>
<dbReference type="PANTHER" id="PTHR33653:SF1">
    <property type="entry name" value="RIBONUCLEASE VAPC2"/>
    <property type="match status" value="1"/>
</dbReference>
<dbReference type="GO" id="GO:0004518">
    <property type="term" value="F:nuclease activity"/>
    <property type="evidence" value="ECO:0007669"/>
    <property type="project" value="UniProtKB-KW"/>
</dbReference>
<feature type="domain" description="PIN" evidence="7">
    <location>
        <begin position="3"/>
        <end position="121"/>
    </location>
</feature>
<accession>D2S2J6</accession>
<dbReference type="SUPFAM" id="SSF88723">
    <property type="entry name" value="PIN domain-like"/>
    <property type="match status" value="1"/>
</dbReference>
<evidence type="ECO:0000256" key="1">
    <source>
        <dbReference type="ARBA" id="ARBA00001946"/>
    </source>
</evidence>
<keyword evidence="3" id="KW-0479">Metal-binding</keyword>
<dbReference type="Pfam" id="PF01850">
    <property type="entry name" value="PIN"/>
    <property type="match status" value="1"/>
</dbReference>
<sequence>MNCLDSSFVIDYWKGEKFAKDFLESTTEPIGIPTVALFELYVGALLSDSPAEDIASVRDDLDWVEPLAFDDMVAAHAARIEATLRNQGEPINMMDVLIAATARKCNARVIATDSDFERVPDLDVYNPQGG</sequence>
<evidence type="ECO:0000256" key="4">
    <source>
        <dbReference type="ARBA" id="ARBA00022801"/>
    </source>
</evidence>
<dbReference type="GeneID" id="31787716"/>
<evidence type="ECO:0000256" key="5">
    <source>
        <dbReference type="ARBA" id="ARBA00022842"/>
    </source>
</evidence>
<proteinExistence type="inferred from homology"/>
<dbReference type="InterPro" id="IPR002716">
    <property type="entry name" value="PIN_dom"/>
</dbReference>
<geneLocation type="plasmid" evidence="8 9">
    <name>pHTUR03</name>
</geneLocation>
<dbReference type="Proteomes" id="UP000001903">
    <property type="component" value="Plasmid pHTUR03"/>
</dbReference>
<keyword evidence="2" id="KW-0540">Nuclease</keyword>
<evidence type="ECO:0000256" key="6">
    <source>
        <dbReference type="ARBA" id="ARBA00038093"/>
    </source>
</evidence>
<reference evidence="8 9" key="1">
    <citation type="journal article" date="2010" name="Stand. Genomic Sci.">
        <title>Complete genome sequence of Haloterrigena turkmenica type strain (4k).</title>
        <authorList>
            <person name="Saunders E."/>
            <person name="Tindall B.J."/>
            <person name="Fahnrich R."/>
            <person name="Lapidus A."/>
            <person name="Copeland A."/>
            <person name="Del Rio T.G."/>
            <person name="Lucas S."/>
            <person name="Chen F."/>
            <person name="Tice H."/>
            <person name="Cheng J.F."/>
            <person name="Han C."/>
            <person name="Detter J.C."/>
            <person name="Bruce D."/>
            <person name="Goodwin L."/>
            <person name="Chain P."/>
            <person name="Pitluck S."/>
            <person name="Pati A."/>
            <person name="Ivanova N."/>
            <person name="Mavromatis K."/>
            <person name="Chen A."/>
            <person name="Palaniappan K."/>
            <person name="Land M."/>
            <person name="Hauser L."/>
            <person name="Chang Y.J."/>
            <person name="Jeffries C.D."/>
            <person name="Brettin T."/>
            <person name="Rohde M."/>
            <person name="Goker M."/>
            <person name="Bristow J."/>
            <person name="Eisen J.A."/>
            <person name="Markowitz V."/>
            <person name="Hugenholtz P."/>
            <person name="Klenk H.P."/>
            <person name="Kyrpides N.C."/>
        </authorList>
    </citation>
    <scope>NUCLEOTIDE SEQUENCE [LARGE SCALE GENOMIC DNA]</scope>
    <source>
        <strain evidence="9">ATCC 51198 / DSM 5511 / JCM 9101 / NCIMB 13204 / VKM B-1734 / 4k</strain>
    </source>
</reference>
<evidence type="ECO:0000259" key="7">
    <source>
        <dbReference type="Pfam" id="PF01850"/>
    </source>
</evidence>
<dbReference type="InterPro" id="IPR029060">
    <property type="entry name" value="PIN-like_dom_sf"/>
</dbReference>
<dbReference type="PANTHER" id="PTHR33653">
    <property type="entry name" value="RIBONUCLEASE VAPC2"/>
    <property type="match status" value="1"/>
</dbReference>
<dbReference type="KEGG" id="htu:Htur_4829"/>
<evidence type="ECO:0000256" key="3">
    <source>
        <dbReference type="ARBA" id="ARBA00022723"/>
    </source>
</evidence>
<dbReference type="GO" id="GO:0046872">
    <property type="term" value="F:metal ion binding"/>
    <property type="evidence" value="ECO:0007669"/>
    <property type="project" value="UniProtKB-KW"/>
</dbReference>
<dbReference type="EMBL" id="CP001863">
    <property type="protein sequence ID" value="ADB63593.1"/>
    <property type="molecule type" value="Genomic_DNA"/>
</dbReference>